<dbReference type="InterPro" id="IPR046288">
    <property type="entry name" value="DUF6325"/>
</dbReference>
<dbReference type="Proteomes" id="UP001165143">
    <property type="component" value="Unassembled WGS sequence"/>
</dbReference>
<organism evidence="1 2">
    <name type="scientific">Kitasatospora phosalacinea</name>
    <dbReference type="NCBI Taxonomy" id="2065"/>
    <lineage>
        <taxon>Bacteria</taxon>
        <taxon>Bacillati</taxon>
        <taxon>Actinomycetota</taxon>
        <taxon>Actinomycetes</taxon>
        <taxon>Kitasatosporales</taxon>
        <taxon>Streptomycetaceae</taxon>
        <taxon>Kitasatospora</taxon>
    </lineage>
</organism>
<dbReference type="EMBL" id="BSRX01000072">
    <property type="protein sequence ID" value="GLW59244.1"/>
    <property type="molecule type" value="Genomic_DNA"/>
</dbReference>
<name>A0A9W6PMN6_9ACTN</name>
<evidence type="ECO:0000313" key="2">
    <source>
        <dbReference type="Proteomes" id="UP001165143"/>
    </source>
</evidence>
<gene>
    <name evidence="1" type="ORF">Kpho01_72540</name>
</gene>
<protein>
    <submittedName>
        <fullName evidence="1">DUF1269 domain-containing family protein</fullName>
    </submittedName>
</protein>
<comment type="caution">
    <text evidence="1">The sequence shown here is derived from an EMBL/GenBank/DDBJ whole genome shotgun (WGS) entry which is preliminary data.</text>
</comment>
<dbReference type="Pfam" id="PF19850">
    <property type="entry name" value="DUF6325"/>
    <property type="match status" value="1"/>
</dbReference>
<reference evidence="1" key="1">
    <citation type="submission" date="2023-02" db="EMBL/GenBank/DDBJ databases">
        <title>Kitasatospora phosalacinea NBRC 14362.</title>
        <authorList>
            <person name="Ichikawa N."/>
            <person name="Sato H."/>
            <person name="Tonouchi N."/>
        </authorList>
    </citation>
    <scope>NUCLEOTIDE SEQUENCE</scope>
    <source>
        <strain evidence="1">NBRC 14362</strain>
    </source>
</reference>
<proteinExistence type="predicted"/>
<sequence>MHGREPLMGPAELLVLTFPEATVSVEAATALVRLRTAAGVRVIDSLVVLRDAEGDATYAELADLEHLRGVAGLDGDELPLIGPEDAQEAAELLEPGSTALIVLIEHLWAEEAAAALRAAGGRIASGVRIPPENIEEAVRAAEARVAAGE</sequence>
<dbReference type="AlphaFoldDB" id="A0A9W6PMN6"/>
<accession>A0A9W6PMN6</accession>
<evidence type="ECO:0000313" key="1">
    <source>
        <dbReference type="EMBL" id="GLW59244.1"/>
    </source>
</evidence>